<dbReference type="RefSeq" id="WP_005208693.1">
    <property type="nucleotide sequence ID" value="NZ_BAFC01000126.1"/>
</dbReference>
<dbReference type="EMBL" id="BAFC01000126">
    <property type="protein sequence ID" value="GAB41341.1"/>
    <property type="molecule type" value="Genomic_DNA"/>
</dbReference>
<keyword evidence="1" id="KW-0812">Transmembrane</keyword>
<evidence type="ECO:0000256" key="1">
    <source>
        <dbReference type="SAM" id="Phobius"/>
    </source>
</evidence>
<dbReference type="Proteomes" id="UP000005845">
    <property type="component" value="Unassembled WGS sequence"/>
</dbReference>
<gene>
    <name evidence="3" type="ORF">GOSPT_128_00060</name>
</gene>
<sequence length="149" mass="16718">MSTTPLVPAATEVTDHSAVRQRACRADRQRTEEVLRTGLAEDMLSIDEYDERCRAVWTARFSDELDCLTADIAAAIPTQHSATWLDSQRQRVWSWTTTTLVWANQHRRMAVLVAVLALLVFGAVIGLGQVLLDGHHEHFQHVGVDDGER</sequence>
<accession>H5U6I3</accession>
<protein>
    <recommendedName>
        <fullName evidence="2">DUF1707 domain-containing protein</fullName>
    </recommendedName>
</protein>
<organism evidence="3 4">
    <name type="scientific">Gordonia sputi NBRC 100414</name>
    <dbReference type="NCBI Taxonomy" id="1089453"/>
    <lineage>
        <taxon>Bacteria</taxon>
        <taxon>Bacillati</taxon>
        <taxon>Actinomycetota</taxon>
        <taxon>Actinomycetes</taxon>
        <taxon>Mycobacteriales</taxon>
        <taxon>Gordoniaceae</taxon>
        <taxon>Gordonia</taxon>
    </lineage>
</organism>
<keyword evidence="4" id="KW-1185">Reference proteome</keyword>
<dbReference type="InterPro" id="IPR012551">
    <property type="entry name" value="DUF1707_SHOCT-like"/>
</dbReference>
<reference evidence="3 4" key="1">
    <citation type="submission" date="2012-02" db="EMBL/GenBank/DDBJ databases">
        <title>Whole genome shotgun sequence of Gordonia sputi NBRC 100414.</title>
        <authorList>
            <person name="Yoshida I."/>
            <person name="Hosoyama A."/>
            <person name="Tsuchikane K."/>
            <person name="Katsumata H."/>
            <person name="Yamazaki S."/>
            <person name="Fujita N."/>
        </authorList>
    </citation>
    <scope>NUCLEOTIDE SEQUENCE [LARGE SCALE GENOMIC DNA]</scope>
    <source>
        <strain evidence="3 4">NBRC 100414</strain>
    </source>
</reference>
<keyword evidence="1" id="KW-1133">Transmembrane helix</keyword>
<dbReference type="Pfam" id="PF08044">
    <property type="entry name" value="DUF1707"/>
    <property type="match status" value="1"/>
</dbReference>
<dbReference type="AlphaFoldDB" id="H5U6I3"/>
<evidence type="ECO:0000313" key="3">
    <source>
        <dbReference type="EMBL" id="GAB41341.1"/>
    </source>
</evidence>
<evidence type="ECO:0000259" key="2">
    <source>
        <dbReference type="Pfam" id="PF08044"/>
    </source>
</evidence>
<comment type="caution">
    <text evidence="3">The sequence shown here is derived from an EMBL/GenBank/DDBJ whole genome shotgun (WGS) entry which is preliminary data.</text>
</comment>
<name>H5U6I3_9ACTN</name>
<evidence type="ECO:0000313" key="4">
    <source>
        <dbReference type="Proteomes" id="UP000005845"/>
    </source>
</evidence>
<feature type="transmembrane region" description="Helical" evidence="1">
    <location>
        <begin position="110"/>
        <end position="132"/>
    </location>
</feature>
<keyword evidence="1" id="KW-0472">Membrane</keyword>
<feature type="domain" description="DUF1707" evidence="2">
    <location>
        <begin position="22"/>
        <end position="71"/>
    </location>
</feature>
<proteinExistence type="predicted"/>